<proteinExistence type="predicted"/>
<dbReference type="EMBL" id="JAWDJW010007365">
    <property type="protein sequence ID" value="KAK3062295.1"/>
    <property type="molecule type" value="Genomic_DNA"/>
</dbReference>
<organism evidence="1 2">
    <name type="scientific">Coniosporium uncinatum</name>
    <dbReference type="NCBI Taxonomy" id="93489"/>
    <lineage>
        <taxon>Eukaryota</taxon>
        <taxon>Fungi</taxon>
        <taxon>Dikarya</taxon>
        <taxon>Ascomycota</taxon>
        <taxon>Pezizomycotina</taxon>
        <taxon>Dothideomycetes</taxon>
        <taxon>Dothideomycetes incertae sedis</taxon>
        <taxon>Coniosporium</taxon>
    </lineage>
</organism>
<reference evidence="1" key="1">
    <citation type="submission" date="2024-09" db="EMBL/GenBank/DDBJ databases">
        <title>Black Yeasts Isolated from many extreme environments.</title>
        <authorList>
            <person name="Coleine C."/>
            <person name="Stajich J.E."/>
            <person name="Selbmann L."/>
        </authorList>
    </citation>
    <scope>NUCLEOTIDE SEQUENCE</scope>
    <source>
        <strain evidence="1">CCFEE 5737</strain>
    </source>
</reference>
<name>A0ACC3D5T7_9PEZI</name>
<evidence type="ECO:0000313" key="1">
    <source>
        <dbReference type="EMBL" id="KAK3062295.1"/>
    </source>
</evidence>
<keyword evidence="2" id="KW-1185">Reference proteome</keyword>
<dbReference type="Proteomes" id="UP001186974">
    <property type="component" value="Unassembled WGS sequence"/>
</dbReference>
<accession>A0ACC3D5T7</accession>
<evidence type="ECO:0000313" key="2">
    <source>
        <dbReference type="Proteomes" id="UP001186974"/>
    </source>
</evidence>
<comment type="caution">
    <text evidence="1">The sequence shown here is derived from an EMBL/GenBank/DDBJ whole genome shotgun (WGS) entry which is preliminary data.</text>
</comment>
<sequence length="358" mass="39925">MAQIPSEVLANIRQYAQKTRDAQQSQMELDESGDSKLEARLDQTIKELQMRVNEQRDRLEKLRTKSSNDVPQAPASDKIQRLAQLRVIKKAYEDLTPTEPSLPGPQSILPTLLATRTIQHTIANSKSAIESTTEQADAAKKQLEYQEQELHDANAITAALEARIERLRNQQSQQSQKSPEQIADELRAAKQAKKTGYEAEIRRLRAAFNGFVESHLAVMLAVEELGGPVAGELADINDDMLAAGFSNQGRSKVSRTLNNEARTDKRQQRLDNIWGQPVDSNNSTPRDEKDAAAAELHGLVEDLFNALLGSGGSGEYVQLERDSAAARFLVRAKVAQFHPKDARRLRLIDFGRELDDRP</sequence>
<protein>
    <submittedName>
        <fullName evidence="1">Uncharacterized protein</fullName>
    </submittedName>
</protein>
<gene>
    <name evidence="1" type="ORF">LTS18_004422</name>
</gene>